<protein>
    <submittedName>
        <fullName evidence="2">Uncharacterized protein</fullName>
    </submittedName>
</protein>
<dbReference type="EMBL" id="KV485920">
    <property type="protein sequence ID" value="OCT55524.1"/>
    <property type="molecule type" value="Genomic_DNA"/>
</dbReference>
<feature type="region of interest" description="Disordered" evidence="1">
    <location>
        <begin position="47"/>
        <end position="71"/>
    </location>
</feature>
<organism evidence="2">
    <name type="scientific">Xenopus laevis</name>
    <name type="common">African clawed frog</name>
    <dbReference type="NCBI Taxonomy" id="8355"/>
    <lineage>
        <taxon>Eukaryota</taxon>
        <taxon>Metazoa</taxon>
        <taxon>Chordata</taxon>
        <taxon>Craniata</taxon>
        <taxon>Vertebrata</taxon>
        <taxon>Euteleostomi</taxon>
        <taxon>Amphibia</taxon>
        <taxon>Batrachia</taxon>
        <taxon>Anura</taxon>
        <taxon>Pipoidea</taxon>
        <taxon>Pipidae</taxon>
        <taxon>Xenopodinae</taxon>
        <taxon>Xenopus</taxon>
        <taxon>Xenopus</taxon>
    </lineage>
</organism>
<gene>
    <name evidence="2" type="ORF">XELAEV_18001662mg</name>
</gene>
<dbReference type="AlphaFoldDB" id="A0A974BP31"/>
<accession>A0A974BP31</accession>
<dbReference type="Proteomes" id="UP000694892">
    <property type="component" value="Unassembled WGS sequence"/>
</dbReference>
<evidence type="ECO:0000313" key="2">
    <source>
        <dbReference type="EMBL" id="OCT55524.1"/>
    </source>
</evidence>
<proteinExistence type="predicted"/>
<sequence>MLFRAERSKQHLYCGREGLTLSLLSVYQGAQKNSVYIHSCYRKHKDTNTQNPLHNSMRIALHSPTPPSSQP</sequence>
<name>A0A974BP31_XENLA</name>
<evidence type="ECO:0000256" key="1">
    <source>
        <dbReference type="SAM" id="MobiDB-lite"/>
    </source>
</evidence>
<reference evidence="2" key="1">
    <citation type="submission" date="2016-05" db="EMBL/GenBank/DDBJ databases">
        <title>WGS assembly of Xenopus laevis.</title>
        <authorList>
            <person name="Session A."/>
            <person name="Uno Y."/>
            <person name="Kwon T."/>
            <person name="Chapman J."/>
            <person name="Toyoda A."/>
            <person name="Takahashi S."/>
            <person name="Fukui A."/>
            <person name="Hikosaka A."/>
            <person name="Putnam N."/>
            <person name="Stites J."/>
            <person name="Van Heeringen S."/>
            <person name="Quigley I."/>
            <person name="Heinz S."/>
            <person name="Hellsten U."/>
            <person name="Lyons J."/>
            <person name="Suzuki A."/>
            <person name="Kondo M."/>
            <person name="Ogino H."/>
            <person name="Ochi H."/>
            <person name="Bogdanovic O."/>
            <person name="Lister R."/>
            <person name="Georgiou G."/>
            <person name="Paranjpe S."/>
            <person name="Van Kruijsbergen I."/>
            <person name="Mozaffari S."/>
            <person name="Shu S."/>
            <person name="Schmutz J."/>
            <person name="Jenkins J."/>
            <person name="Grimwood J."/>
            <person name="Carlson J."/>
            <person name="Mitros T."/>
            <person name="Simakov O."/>
            <person name="Heald R."/>
            <person name="Miller K."/>
            <person name="Haudenschild C."/>
            <person name="Kuroki Y."/>
            <person name="Tanaka T."/>
            <person name="Michiue T."/>
            <person name="Watanabe M."/>
            <person name="Kinoshita T."/>
            <person name="Ohta Y."/>
            <person name="Mawaribuchi S."/>
            <person name="Suzuki Y."/>
            <person name="Haramoto Y."/>
            <person name="Yamamoto T."/>
            <person name="Takagi C."/>
            <person name="Kitzman J."/>
            <person name="Shendure J."/>
            <person name="Nakayama T."/>
            <person name="Izutsu Y."/>
            <person name="Robert J."/>
            <person name="Dichmann D."/>
            <person name="Flajnik M."/>
            <person name="Houston D."/>
            <person name="Marcotte E."/>
            <person name="Wallingford J."/>
            <person name="Ito Y."/>
            <person name="Asashima M."/>
            <person name="Ueno N."/>
            <person name="Matsuda Y."/>
            <person name="Jan Veenstra G."/>
            <person name="Fujiyama A."/>
            <person name="Harland R."/>
            <person name="Taira M."/>
            <person name="Rokhsar D.S."/>
        </authorList>
    </citation>
    <scope>NUCLEOTIDE SEQUENCE</scope>
    <source>
        <strain evidence="2">J</strain>
        <tissue evidence="2">Blood</tissue>
    </source>
</reference>